<accession>A0ACB6ZIZ1</accession>
<dbReference type="EMBL" id="MU117999">
    <property type="protein sequence ID" value="KAF9649348.1"/>
    <property type="molecule type" value="Genomic_DNA"/>
</dbReference>
<protein>
    <submittedName>
        <fullName evidence="1">Uncharacterized protein</fullName>
    </submittedName>
</protein>
<evidence type="ECO:0000313" key="2">
    <source>
        <dbReference type="Proteomes" id="UP000886501"/>
    </source>
</evidence>
<evidence type="ECO:0000313" key="1">
    <source>
        <dbReference type="EMBL" id="KAF9649348.1"/>
    </source>
</evidence>
<proteinExistence type="predicted"/>
<organism evidence="1 2">
    <name type="scientific">Thelephora ganbajun</name>
    <name type="common">Ganba fungus</name>
    <dbReference type="NCBI Taxonomy" id="370292"/>
    <lineage>
        <taxon>Eukaryota</taxon>
        <taxon>Fungi</taxon>
        <taxon>Dikarya</taxon>
        <taxon>Basidiomycota</taxon>
        <taxon>Agaricomycotina</taxon>
        <taxon>Agaricomycetes</taxon>
        <taxon>Thelephorales</taxon>
        <taxon>Thelephoraceae</taxon>
        <taxon>Thelephora</taxon>
    </lineage>
</organism>
<sequence>MTKPTLLQRLFNAPSQSYSFPVQEKGYHSTKATLLKIATQDDPTASLLASSPTSSTPNFIDVLAKTSPCIISPSSNPHNLPKGSVPRQSFFSRPR</sequence>
<keyword evidence="2" id="KW-1185">Reference proteome</keyword>
<reference evidence="1" key="1">
    <citation type="submission" date="2019-10" db="EMBL/GenBank/DDBJ databases">
        <authorList>
            <consortium name="DOE Joint Genome Institute"/>
            <person name="Kuo A."/>
            <person name="Miyauchi S."/>
            <person name="Kiss E."/>
            <person name="Drula E."/>
            <person name="Kohler A."/>
            <person name="Sanchez-Garcia M."/>
            <person name="Andreopoulos B."/>
            <person name="Barry K.W."/>
            <person name="Bonito G."/>
            <person name="Buee M."/>
            <person name="Carver A."/>
            <person name="Chen C."/>
            <person name="Cichocki N."/>
            <person name="Clum A."/>
            <person name="Culley D."/>
            <person name="Crous P.W."/>
            <person name="Fauchery L."/>
            <person name="Girlanda M."/>
            <person name="Hayes R."/>
            <person name="Keri Z."/>
            <person name="Labutti K."/>
            <person name="Lipzen A."/>
            <person name="Lombard V."/>
            <person name="Magnuson J."/>
            <person name="Maillard F."/>
            <person name="Morin E."/>
            <person name="Murat C."/>
            <person name="Nolan M."/>
            <person name="Ohm R."/>
            <person name="Pangilinan J."/>
            <person name="Pereira M."/>
            <person name="Perotto S."/>
            <person name="Peter M."/>
            <person name="Riley R."/>
            <person name="Sitrit Y."/>
            <person name="Stielow B."/>
            <person name="Szollosi G."/>
            <person name="Zifcakova L."/>
            <person name="Stursova M."/>
            <person name="Spatafora J.W."/>
            <person name="Tedersoo L."/>
            <person name="Vaario L.-M."/>
            <person name="Yamada A."/>
            <person name="Yan M."/>
            <person name="Wang P."/>
            <person name="Xu J."/>
            <person name="Bruns T."/>
            <person name="Baldrian P."/>
            <person name="Vilgalys R."/>
            <person name="Henrissat B."/>
            <person name="Grigoriev I.V."/>
            <person name="Hibbett D."/>
            <person name="Nagy L.G."/>
            <person name="Martin F.M."/>
        </authorList>
    </citation>
    <scope>NUCLEOTIDE SEQUENCE</scope>
    <source>
        <strain evidence="1">P2</strain>
    </source>
</reference>
<reference evidence="1" key="2">
    <citation type="journal article" date="2020" name="Nat. Commun.">
        <title>Large-scale genome sequencing of mycorrhizal fungi provides insights into the early evolution of symbiotic traits.</title>
        <authorList>
            <person name="Miyauchi S."/>
            <person name="Kiss E."/>
            <person name="Kuo A."/>
            <person name="Drula E."/>
            <person name="Kohler A."/>
            <person name="Sanchez-Garcia M."/>
            <person name="Morin E."/>
            <person name="Andreopoulos B."/>
            <person name="Barry K.W."/>
            <person name="Bonito G."/>
            <person name="Buee M."/>
            <person name="Carver A."/>
            <person name="Chen C."/>
            <person name="Cichocki N."/>
            <person name="Clum A."/>
            <person name="Culley D."/>
            <person name="Crous P.W."/>
            <person name="Fauchery L."/>
            <person name="Girlanda M."/>
            <person name="Hayes R.D."/>
            <person name="Keri Z."/>
            <person name="LaButti K."/>
            <person name="Lipzen A."/>
            <person name="Lombard V."/>
            <person name="Magnuson J."/>
            <person name="Maillard F."/>
            <person name="Murat C."/>
            <person name="Nolan M."/>
            <person name="Ohm R.A."/>
            <person name="Pangilinan J."/>
            <person name="Pereira M.F."/>
            <person name="Perotto S."/>
            <person name="Peter M."/>
            <person name="Pfister S."/>
            <person name="Riley R."/>
            <person name="Sitrit Y."/>
            <person name="Stielow J.B."/>
            <person name="Szollosi G."/>
            <person name="Zifcakova L."/>
            <person name="Stursova M."/>
            <person name="Spatafora J.W."/>
            <person name="Tedersoo L."/>
            <person name="Vaario L.M."/>
            <person name="Yamada A."/>
            <person name="Yan M."/>
            <person name="Wang P."/>
            <person name="Xu J."/>
            <person name="Bruns T."/>
            <person name="Baldrian P."/>
            <person name="Vilgalys R."/>
            <person name="Dunand C."/>
            <person name="Henrissat B."/>
            <person name="Grigoriev I.V."/>
            <person name="Hibbett D."/>
            <person name="Nagy L.G."/>
            <person name="Martin F.M."/>
        </authorList>
    </citation>
    <scope>NUCLEOTIDE SEQUENCE</scope>
    <source>
        <strain evidence="1">P2</strain>
    </source>
</reference>
<name>A0ACB6ZIZ1_THEGA</name>
<gene>
    <name evidence="1" type="ORF">BDM02DRAFT_3113957</name>
</gene>
<comment type="caution">
    <text evidence="1">The sequence shown here is derived from an EMBL/GenBank/DDBJ whole genome shotgun (WGS) entry which is preliminary data.</text>
</comment>
<dbReference type="Proteomes" id="UP000886501">
    <property type="component" value="Unassembled WGS sequence"/>
</dbReference>